<dbReference type="FunFam" id="3.30.160.60:FF:000743">
    <property type="entry name" value="PR domain zinc finger protein 13"/>
    <property type="match status" value="1"/>
</dbReference>
<protein>
    <submittedName>
        <fullName evidence="6">PR domain zinc finger protein 13-like isoform X1</fullName>
    </submittedName>
</protein>
<dbReference type="RefSeq" id="XP_022294657.1">
    <property type="nucleotide sequence ID" value="XM_022438949.1"/>
</dbReference>
<dbReference type="Gene3D" id="3.30.160.60">
    <property type="entry name" value="Classic Zinc Finger"/>
    <property type="match status" value="3"/>
</dbReference>
<dbReference type="Gene3D" id="2.170.270.10">
    <property type="entry name" value="SET domain"/>
    <property type="match status" value="1"/>
</dbReference>
<dbReference type="KEGG" id="cvn:111104813"/>
<dbReference type="GO" id="GO:0010468">
    <property type="term" value="P:regulation of gene expression"/>
    <property type="evidence" value="ECO:0007669"/>
    <property type="project" value="TreeGrafter"/>
</dbReference>
<dbReference type="InterPro" id="IPR036236">
    <property type="entry name" value="Znf_C2H2_sf"/>
</dbReference>
<dbReference type="Pfam" id="PF00096">
    <property type="entry name" value="zf-C2H2"/>
    <property type="match status" value="4"/>
</dbReference>
<keyword evidence="3" id="KW-0862">Zinc</keyword>
<evidence type="ECO:0000259" key="4">
    <source>
        <dbReference type="PROSITE" id="PS50157"/>
    </source>
</evidence>
<keyword evidence="2" id="KW-0804">Transcription</keyword>
<dbReference type="Pfam" id="PF21549">
    <property type="entry name" value="PRDM2_PR"/>
    <property type="match status" value="1"/>
</dbReference>
<evidence type="ECO:0000256" key="1">
    <source>
        <dbReference type="ARBA" id="ARBA00023015"/>
    </source>
</evidence>
<feature type="domain" description="C2H2-type" evidence="4">
    <location>
        <begin position="393"/>
        <end position="421"/>
    </location>
</feature>
<feature type="domain" description="C2H2-type" evidence="4">
    <location>
        <begin position="336"/>
        <end position="363"/>
    </location>
</feature>
<dbReference type="InterPro" id="IPR044402">
    <property type="entry name" value="PRDM8-like_PR/SET"/>
</dbReference>
<feature type="domain" description="C2H2-type" evidence="4">
    <location>
        <begin position="364"/>
        <end position="391"/>
    </location>
</feature>
<evidence type="ECO:0000256" key="2">
    <source>
        <dbReference type="ARBA" id="ARBA00023163"/>
    </source>
</evidence>
<dbReference type="PROSITE" id="PS50157">
    <property type="entry name" value="ZINC_FINGER_C2H2_2"/>
    <property type="match status" value="4"/>
</dbReference>
<sequence length="432" mass="49469">MDHFVSGSKLTMSTLPSPLDPPSIRVVTRTSIPPGCVAGPYPGEFQFGRNTTDEVPNTAVYKVKFQDDTIVSELEATSDWMKGVRAARDRHEQNAEFFRSADDRGVYLRTLRKLRGGEELLAWYSEDLAIKCGVPFLSLVNIRGKECYVCDSCGKVFRFPNPLKAHIQYRCTQDAMSQQQRKLFRPFLDSTVTETSQKSATKSGNMETDLRTPISAFQSPKRRHPQFRDAETQALNFHRFPPLPFFSMPFAPMLAFQSPDLMYSKFLTPCLLPSNRASTLESSLQEWQKEFSARQTLTSYSTDHARYKLPLPSDVEGEPLDLLPKSFFSDKSQKGHLCLYCGKLYSRKYGLKIHLRTHTGYKPLKCKVCMRPFGDPSNLNKHVRLHAEGQTPYRCTHCGKILVRRRDLERHVKSRHPKEAMKTEQEEEILVI</sequence>
<reference evidence="6" key="1">
    <citation type="submission" date="2025-08" db="UniProtKB">
        <authorList>
            <consortium name="RefSeq"/>
        </authorList>
    </citation>
    <scope>IDENTIFICATION</scope>
    <source>
        <tissue evidence="6">Whole sample</tissue>
    </source>
</reference>
<evidence type="ECO:0000256" key="3">
    <source>
        <dbReference type="PROSITE-ProRule" id="PRU00042"/>
    </source>
</evidence>
<accession>A0A8B8ATG0</accession>
<dbReference type="PANTHER" id="PTHR16515">
    <property type="entry name" value="PR DOMAIN ZINC FINGER PROTEIN"/>
    <property type="match status" value="1"/>
</dbReference>
<dbReference type="GO" id="GO:0005634">
    <property type="term" value="C:nucleus"/>
    <property type="evidence" value="ECO:0007669"/>
    <property type="project" value="TreeGrafter"/>
</dbReference>
<gene>
    <name evidence="6" type="primary">LOC111104813</name>
</gene>
<evidence type="ECO:0000313" key="5">
    <source>
        <dbReference type="Proteomes" id="UP000694844"/>
    </source>
</evidence>
<feature type="domain" description="C2H2-type" evidence="4">
    <location>
        <begin position="148"/>
        <end position="175"/>
    </location>
</feature>
<dbReference type="GeneID" id="111104813"/>
<evidence type="ECO:0000313" key="6">
    <source>
        <dbReference type="RefSeq" id="XP_022294657.1"/>
    </source>
</evidence>
<dbReference type="FunFam" id="3.30.160.60:FF:000616">
    <property type="entry name" value="PR domain zinc finger protein 13"/>
    <property type="match status" value="1"/>
</dbReference>
<keyword evidence="3" id="KW-0479">Metal-binding</keyword>
<keyword evidence="1" id="KW-0805">Transcription regulation</keyword>
<dbReference type="OrthoDB" id="9998363at2759"/>
<keyword evidence="3" id="KW-0863">Zinc-finger</keyword>
<dbReference type="PANTHER" id="PTHR16515:SF21">
    <property type="entry name" value="PR DOMAIN ZINC FINGER PROTEIN 13"/>
    <property type="match status" value="1"/>
</dbReference>
<dbReference type="InterPro" id="IPR050331">
    <property type="entry name" value="Zinc_finger"/>
</dbReference>
<dbReference type="InterPro" id="IPR013087">
    <property type="entry name" value="Znf_C2H2_type"/>
</dbReference>
<dbReference type="SMART" id="SM00355">
    <property type="entry name" value="ZnF_C2H2"/>
    <property type="match status" value="4"/>
</dbReference>
<dbReference type="CDD" id="cd19192">
    <property type="entry name" value="PR-SET_PRDM8"/>
    <property type="match status" value="1"/>
</dbReference>
<dbReference type="GO" id="GO:0008270">
    <property type="term" value="F:zinc ion binding"/>
    <property type="evidence" value="ECO:0007669"/>
    <property type="project" value="UniProtKB-KW"/>
</dbReference>
<organism evidence="5 6">
    <name type="scientific">Crassostrea virginica</name>
    <name type="common">Eastern oyster</name>
    <dbReference type="NCBI Taxonomy" id="6565"/>
    <lineage>
        <taxon>Eukaryota</taxon>
        <taxon>Metazoa</taxon>
        <taxon>Spiralia</taxon>
        <taxon>Lophotrochozoa</taxon>
        <taxon>Mollusca</taxon>
        <taxon>Bivalvia</taxon>
        <taxon>Autobranchia</taxon>
        <taxon>Pteriomorphia</taxon>
        <taxon>Ostreida</taxon>
        <taxon>Ostreoidea</taxon>
        <taxon>Ostreidae</taxon>
        <taxon>Crassostrea</taxon>
    </lineage>
</organism>
<dbReference type="SUPFAM" id="SSF57667">
    <property type="entry name" value="beta-beta-alpha zinc fingers"/>
    <property type="match status" value="2"/>
</dbReference>
<dbReference type="AlphaFoldDB" id="A0A8B8ATG0"/>
<dbReference type="Proteomes" id="UP000694844">
    <property type="component" value="Chromosome 7"/>
</dbReference>
<proteinExistence type="predicted"/>
<dbReference type="InterPro" id="IPR001214">
    <property type="entry name" value="SET_dom"/>
</dbReference>
<dbReference type="InterPro" id="IPR046341">
    <property type="entry name" value="SET_dom_sf"/>
</dbReference>
<dbReference type="PROSITE" id="PS00028">
    <property type="entry name" value="ZINC_FINGER_C2H2_1"/>
    <property type="match status" value="3"/>
</dbReference>
<keyword evidence="5" id="KW-1185">Reference proteome</keyword>
<name>A0A8B8ATG0_CRAVI</name>